<comment type="catalytic activity">
    <reaction evidence="1">
        <text>ATP + protein L-histidine = ADP + protein N-phospho-L-histidine.</text>
        <dbReference type="EC" id="2.7.13.3"/>
    </reaction>
</comment>
<keyword evidence="8" id="KW-0067">ATP-binding</keyword>
<keyword evidence="5 18" id="KW-0808">Transferase</keyword>
<dbReference type="GO" id="GO:0009927">
    <property type="term" value="F:histidine phosphotransfer kinase activity"/>
    <property type="evidence" value="ECO:0007669"/>
    <property type="project" value="TreeGrafter"/>
</dbReference>
<dbReference type="Gene3D" id="1.10.287.130">
    <property type="match status" value="1"/>
</dbReference>
<evidence type="ECO:0000256" key="12">
    <source>
        <dbReference type="PROSITE-ProRule" id="PRU00169"/>
    </source>
</evidence>
<reference evidence="19" key="1">
    <citation type="submission" date="2015-09" db="EMBL/GenBank/DDBJ databases">
        <authorList>
            <person name="Rodrigo-Torres L."/>
            <person name="Arahal D.R."/>
        </authorList>
    </citation>
    <scope>NUCLEOTIDE SEQUENCE [LARGE SCALE GENOMIC DNA]</scope>
    <source>
        <strain evidence="19">CECT 4293</strain>
    </source>
</reference>
<keyword evidence="4 12" id="KW-0597">Phosphoprotein</keyword>
<dbReference type="CDD" id="cd16922">
    <property type="entry name" value="HATPase_EvgS-ArcB-TorS-like"/>
    <property type="match status" value="1"/>
</dbReference>
<dbReference type="CDD" id="cd17574">
    <property type="entry name" value="REC_OmpR"/>
    <property type="match status" value="1"/>
</dbReference>
<dbReference type="Pfam" id="PF12860">
    <property type="entry name" value="PAS_7"/>
    <property type="match status" value="1"/>
</dbReference>
<evidence type="ECO:0000256" key="8">
    <source>
        <dbReference type="ARBA" id="ARBA00022840"/>
    </source>
</evidence>
<feature type="domain" description="HAMP" evidence="17">
    <location>
        <begin position="212"/>
        <end position="264"/>
    </location>
</feature>
<dbReference type="InterPro" id="IPR001789">
    <property type="entry name" value="Sig_transdc_resp-reg_receiver"/>
</dbReference>
<dbReference type="SUPFAM" id="SSF55785">
    <property type="entry name" value="PYP-like sensor domain (PAS domain)"/>
    <property type="match status" value="1"/>
</dbReference>
<organism evidence="18 19">
    <name type="scientific">Ruegeria atlantica</name>
    <dbReference type="NCBI Taxonomy" id="81569"/>
    <lineage>
        <taxon>Bacteria</taxon>
        <taxon>Pseudomonadati</taxon>
        <taxon>Pseudomonadota</taxon>
        <taxon>Alphaproteobacteria</taxon>
        <taxon>Rhodobacterales</taxon>
        <taxon>Roseobacteraceae</taxon>
        <taxon>Ruegeria</taxon>
    </lineage>
</organism>
<feature type="coiled-coil region" evidence="13">
    <location>
        <begin position="248"/>
        <end position="282"/>
    </location>
</feature>
<dbReference type="PANTHER" id="PTHR43047">
    <property type="entry name" value="TWO-COMPONENT HISTIDINE PROTEIN KINASE"/>
    <property type="match status" value="1"/>
</dbReference>
<dbReference type="PROSITE" id="PS50110">
    <property type="entry name" value="RESPONSE_REGULATORY"/>
    <property type="match status" value="2"/>
</dbReference>
<dbReference type="Proteomes" id="UP000050786">
    <property type="component" value="Unassembled WGS sequence"/>
</dbReference>
<feature type="domain" description="Histidine kinase" evidence="15">
    <location>
        <begin position="417"/>
        <end position="640"/>
    </location>
</feature>
<keyword evidence="14" id="KW-0812">Transmembrane</keyword>
<dbReference type="GO" id="GO:0005524">
    <property type="term" value="F:ATP binding"/>
    <property type="evidence" value="ECO:0007669"/>
    <property type="project" value="UniProtKB-KW"/>
</dbReference>
<dbReference type="InterPro" id="IPR036097">
    <property type="entry name" value="HisK_dim/P_sf"/>
</dbReference>
<keyword evidence="10 14" id="KW-0472">Membrane</keyword>
<dbReference type="GO" id="GO:0000155">
    <property type="term" value="F:phosphorelay sensor kinase activity"/>
    <property type="evidence" value="ECO:0007669"/>
    <property type="project" value="InterPro"/>
</dbReference>
<dbReference type="InterPro" id="IPR036890">
    <property type="entry name" value="HATPase_C_sf"/>
</dbReference>
<dbReference type="SUPFAM" id="SSF52172">
    <property type="entry name" value="CheY-like"/>
    <property type="match status" value="2"/>
</dbReference>
<evidence type="ECO:0000256" key="5">
    <source>
        <dbReference type="ARBA" id="ARBA00022679"/>
    </source>
</evidence>
<dbReference type="EC" id="2.7.13.3" evidence="3"/>
<evidence type="ECO:0000259" key="15">
    <source>
        <dbReference type="PROSITE" id="PS50109"/>
    </source>
</evidence>
<feature type="domain" description="Response regulatory" evidence="16">
    <location>
        <begin position="780"/>
        <end position="896"/>
    </location>
</feature>
<evidence type="ECO:0000256" key="9">
    <source>
        <dbReference type="ARBA" id="ARBA00023012"/>
    </source>
</evidence>
<dbReference type="SMART" id="SM00388">
    <property type="entry name" value="HisKA"/>
    <property type="match status" value="1"/>
</dbReference>
<keyword evidence="19" id="KW-1185">Reference proteome</keyword>
<feature type="modified residue" description="4-aspartylphosphate" evidence="12">
    <location>
        <position position="710"/>
    </location>
</feature>
<evidence type="ECO:0000256" key="3">
    <source>
        <dbReference type="ARBA" id="ARBA00012438"/>
    </source>
</evidence>
<dbReference type="InterPro" id="IPR003594">
    <property type="entry name" value="HATPase_dom"/>
</dbReference>
<dbReference type="SUPFAM" id="SSF47384">
    <property type="entry name" value="Homodimeric domain of signal transducing histidine kinase"/>
    <property type="match status" value="1"/>
</dbReference>
<feature type="transmembrane region" description="Helical" evidence="14">
    <location>
        <begin position="192"/>
        <end position="211"/>
    </location>
</feature>
<evidence type="ECO:0000256" key="7">
    <source>
        <dbReference type="ARBA" id="ARBA00022777"/>
    </source>
</evidence>
<sequence length="901" mass="99457">MKQESGVSNNWRWVSENTIPVRIGSLSALLLAALVVSTIVMVYDLARNQARIQDANTEFHRLEVAGQADRQFGEMRYWLTDLSVSLLTLSERRANEASTKLNSSLEQLSDFAPASAASVQEQANSYYETSMQAADAYTDGNRVLGNTLLAQARVASDAVDKTLTQLVDDLSESADQTRNEATVAAKAAMNRAIIACVVIVILGALLTWRALRSIVVPLHAINIAISGLIRGERDVTLPPEGPDELGRMSQALRALRDSQDKRRELEEEARAQRNTILTAIETIPDGFALFDNEDQLILFNDRFRSIFAHVDDILGPGTRFEDILRLQLERKSVDTDGVPDEEWISGRLERHRRPDGDRQEVLLGGAWIQVSKRQTPDGGTVAVYSDISDLKSKQEQLEEANAHAVAASSAKSQFLASMSHELRTPLNAIIGYSEMLSEDAQDMGFETATDDLEKIMASGRHLLSLINDVLDLSKIEAGKMEMYPERFALRPLLDEVASTVVPLVSKNRNELVLSCDLADTDEIETDKTKLRQNLFNLLSNAAKFTEGGKIELLVSKLRKNDTDFFRFAVRDEGIGMTPQQRDKLFQAFVQADQSTTRNFGGTGLGLAIAQEFTRMMGGHITVDSKENAGSTFSFEIPARYAAVSTLVDDHSQASPDTALGRVLIVDDEEDARNAVAQIVREEGYDVLMASNAEAGMEMARAQKPDVILLDVIMPERDGWSMLKELKADSKLCETPVVLATIVADRDMGLAFGAIEHLIKPIDPARLIATLDSIASGRDKDVLIVDDDMSTRNLFRRILTRNGWTVREAADGHGALSQLKSKRPTLMVLDIMMPNVDGFDVLKTVRTTDGLADLPVIVATSKDLTRDELDWLKAHSDEVIRKGDTGRGDLIAALKRQLQDYS</sequence>
<keyword evidence="14" id="KW-1133">Transmembrane helix</keyword>
<dbReference type="Gene3D" id="3.40.50.2300">
    <property type="match status" value="2"/>
</dbReference>
<dbReference type="InterPro" id="IPR003661">
    <property type="entry name" value="HisK_dim/P_dom"/>
</dbReference>
<dbReference type="AlphaFoldDB" id="A0A0P1E4I0"/>
<dbReference type="Gene3D" id="3.30.450.20">
    <property type="entry name" value="PAS domain"/>
    <property type="match status" value="1"/>
</dbReference>
<dbReference type="InterPro" id="IPR005467">
    <property type="entry name" value="His_kinase_dom"/>
</dbReference>
<dbReference type="SMART" id="SM00304">
    <property type="entry name" value="HAMP"/>
    <property type="match status" value="1"/>
</dbReference>
<dbReference type="InterPro" id="IPR011006">
    <property type="entry name" value="CheY-like_superfamily"/>
</dbReference>
<evidence type="ECO:0000256" key="4">
    <source>
        <dbReference type="ARBA" id="ARBA00022553"/>
    </source>
</evidence>
<dbReference type="PROSITE" id="PS50109">
    <property type="entry name" value="HIS_KIN"/>
    <property type="match status" value="1"/>
</dbReference>
<dbReference type="PANTHER" id="PTHR43047:SF72">
    <property type="entry name" value="OSMOSENSING HISTIDINE PROTEIN KINASE SLN1"/>
    <property type="match status" value="1"/>
</dbReference>
<dbReference type="InterPro" id="IPR035965">
    <property type="entry name" value="PAS-like_dom_sf"/>
</dbReference>
<evidence type="ECO:0000256" key="2">
    <source>
        <dbReference type="ARBA" id="ARBA00004370"/>
    </source>
</evidence>
<gene>
    <name evidence="18" type="primary">pleC_2</name>
    <name evidence="18" type="ORF">RUM4293_02311</name>
</gene>
<dbReference type="Pfam" id="PF02518">
    <property type="entry name" value="HATPase_c"/>
    <property type="match status" value="1"/>
</dbReference>
<evidence type="ECO:0000256" key="1">
    <source>
        <dbReference type="ARBA" id="ARBA00000085"/>
    </source>
</evidence>
<dbReference type="SUPFAM" id="SSF55874">
    <property type="entry name" value="ATPase domain of HSP90 chaperone/DNA topoisomerase II/histidine kinase"/>
    <property type="match status" value="1"/>
</dbReference>
<evidence type="ECO:0000256" key="13">
    <source>
        <dbReference type="SAM" id="Coils"/>
    </source>
</evidence>
<keyword evidence="9" id="KW-0902">Two-component regulatory system</keyword>
<dbReference type="FunFam" id="3.30.565.10:FF:000010">
    <property type="entry name" value="Sensor histidine kinase RcsC"/>
    <property type="match status" value="1"/>
</dbReference>
<protein>
    <recommendedName>
        <fullName evidence="3">histidine kinase</fullName>
        <ecNumber evidence="3">2.7.13.3</ecNumber>
    </recommendedName>
</protein>
<dbReference type="FunFam" id="1.10.287.130:FF:000038">
    <property type="entry name" value="Sensory transduction histidine kinase"/>
    <property type="match status" value="1"/>
</dbReference>
<feature type="transmembrane region" description="Helical" evidence="14">
    <location>
        <begin position="20"/>
        <end position="43"/>
    </location>
</feature>
<evidence type="ECO:0000256" key="6">
    <source>
        <dbReference type="ARBA" id="ARBA00022741"/>
    </source>
</evidence>
<dbReference type="PRINTS" id="PR00344">
    <property type="entry name" value="BCTRLSENSOR"/>
</dbReference>
<keyword evidence="11" id="KW-0131">Cell cycle</keyword>
<dbReference type="SMART" id="SM00448">
    <property type="entry name" value="REC"/>
    <property type="match status" value="2"/>
</dbReference>
<dbReference type="GO" id="GO:0005886">
    <property type="term" value="C:plasma membrane"/>
    <property type="evidence" value="ECO:0007669"/>
    <property type="project" value="TreeGrafter"/>
</dbReference>
<keyword evidence="7" id="KW-0418">Kinase</keyword>
<dbReference type="EMBL" id="CYPS01000036">
    <property type="protein sequence ID" value="CUH43417.1"/>
    <property type="molecule type" value="Genomic_DNA"/>
</dbReference>
<name>A0A0P1E4I0_9RHOB</name>
<dbReference type="Pfam" id="PF00512">
    <property type="entry name" value="HisKA"/>
    <property type="match status" value="1"/>
</dbReference>
<dbReference type="CDD" id="cd00082">
    <property type="entry name" value="HisKA"/>
    <property type="match status" value="1"/>
</dbReference>
<evidence type="ECO:0000259" key="16">
    <source>
        <dbReference type="PROSITE" id="PS50110"/>
    </source>
</evidence>
<evidence type="ECO:0000259" key="17">
    <source>
        <dbReference type="PROSITE" id="PS50885"/>
    </source>
</evidence>
<feature type="modified residue" description="4-aspartylphosphate" evidence="12">
    <location>
        <position position="829"/>
    </location>
</feature>
<evidence type="ECO:0000313" key="18">
    <source>
        <dbReference type="EMBL" id="CUH43417.1"/>
    </source>
</evidence>
<keyword evidence="13" id="KW-0175">Coiled coil</keyword>
<proteinExistence type="predicted"/>
<evidence type="ECO:0000256" key="10">
    <source>
        <dbReference type="ARBA" id="ARBA00023136"/>
    </source>
</evidence>
<comment type="subcellular location">
    <subcellularLocation>
        <location evidence="2">Membrane</location>
    </subcellularLocation>
</comment>
<feature type="domain" description="Response regulatory" evidence="16">
    <location>
        <begin position="661"/>
        <end position="774"/>
    </location>
</feature>
<evidence type="ECO:0000313" key="19">
    <source>
        <dbReference type="Proteomes" id="UP000050786"/>
    </source>
</evidence>
<dbReference type="SMART" id="SM00387">
    <property type="entry name" value="HATPase_c"/>
    <property type="match status" value="1"/>
</dbReference>
<dbReference type="Gene3D" id="3.30.565.10">
    <property type="entry name" value="Histidine kinase-like ATPase, C-terminal domain"/>
    <property type="match status" value="1"/>
</dbReference>
<dbReference type="InterPro" id="IPR003660">
    <property type="entry name" value="HAMP_dom"/>
</dbReference>
<dbReference type="Pfam" id="PF00072">
    <property type="entry name" value="Response_reg"/>
    <property type="match status" value="2"/>
</dbReference>
<accession>A0A0P1E4I0</accession>
<evidence type="ECO:0000256" key="11">
    <source>
        <dbReference type="ARBA" id="ARBA00023306"/>
    </source>
</evidence>
<dbReference type="InterPro" id="IPR004358">
    <property type="entry name" value="Sig_transdc_His_kin-like_C"/>
</dbReference>
<keyword evidence="6" id="KW-0547">Nucleotide-binding</keyword>
<dbReference type="Gene3D" id="6.10.340.10">
    <property type="match status" value="1"/>
</dbReference>
<dbReference type="PROSITE" id="PS50885">
    <property type="entry name" value="HAMP"/>
    <property type="match status" value="1"/>
</dbReference>
<evidence type="ECO:0000256" key="14">
    <source>
        <dbReference type="SAM" id="Phobius"/>
    </source>
</evidence>